<dbReference type="InterPro" id="IPR013818">
    <property type="entry name" value="Lipase"/>
</dbReference>
<comment type="caution">
    <text evidence="11">The sequence shown here is derived from an EMBL/GenBank/DDBJ whole genome shotgun (WGS) entry which is preliminary data.</text>
</comment>
<accession>A0ABP1NRA4</accession>
<feature type="chain" id="PRO_5047006647" description="phospholipase A1" evidence="9">
    <location>
        <begin position="22"/>
        <end position="332"/>
    </location>
</feature>
<evidence type="ECO:0000256" key="8">
    <source>
        <dbReference type="RuleBase" id="RU004262"/>
    </source>
</evidence>
<organism evidence="11 12">
    <name type="scientific">Xylocopa violacea</name>
    <name type="common">Violet carpenter bee</name>
    <name type="synonym">Apis violacea</name>
    <dbReference type="NCBI Taxonomy" id="135666"/>
    <lineage>
        <taxon>Eukaryota</taxon>
        <taxon>Metazoa</taxon>
        <taxon>Ecdysozoa</taxon>
        <taxon>Arthropoda</taxon>
        <taxon>Hexapoda</taxon>
        <taxon>Insecta</taxon>
        <taxon>Pterygota</taxon>
        <taxon>Neoptera</taxon>
        <taxon>Endopterygota</taxon>
        <taxon>Hymenoptera</taxon>
        <taxon>Apocrita</taxon>
        <taxon>Aculeata</taxon>
        <taxon>Apoidea</taxon>
        <taxon>Anthophila</taxon>
        <taxon>Apidae</taxon>
        <taxon>Xylocopa</taxon>
        <taxon>Xylocopa</taxon>
    </lineage>
</organism>
<protein>
    <recommendedName>
        <fullName evidence="4">phospholipase A1</fullName>
        <ecNumber evidence="4">3.1.1.32</ecNumber>
    </recommendedName>
</protein>
<dbReference type="InterPro" id="IPR029058">
    <property type="entry name" value="AB_hydrolase_fold"/>
</dbReference>
<reference evidence="11 12" key="1">
    <citation type="submission" date="2024-08" db="EMBL/GenBank/DDBJ databases">
        <authorList>
            <person name="Will J Nash"/>
            <person name="Angela Man"/>
            <person name="Seanna McTaggart"/>
            <person name="Kendall Baker"/>
            <person name="Tom Barker"/>
            <person name="Leah Catchpole"/>
            <person name="Alex Durrant"/>
            <person name="Karim Gharbi"/>
            <person name="Naomi Irish"/>
            <person name="Gemy Kaithakottil"/>
            <person name="Debby Ku"/>
            <person name="Aaliyah Providence"/>
            <person name="Felix Shaw"/>
            <person name="David Swarbreck"/>
            <person name="Chris Watkins"/>
            <person name="Ann M. McCartney"/>
            <person name="Giulio Formenti"/>
            <person name="Alice Mouton"/>
            <person name="Noel Vella"/>
            <person name="Bjorn M von Reumont"/>
            <person name="Adriana Vella"/>
            <person name="Wilfried Haerty"/>
        </authorList>
    </citation>
    <scope>NUCLEOTIDE SEQUENCE [LARGE SCALE GENOMIC DNA]</scope>
</reference>
<feature type="signal peptide" evidence="9">
    <location>
        <begin position="1"/>
        <end position="21"/>
    </location>
</feature>
<dbReference type="PANTHER" id="PTHR11610:SF173">
    <property type="entry name" value="LIPASE DOMAIN-CONTAINING PROTEIN-RELATED"/>
    <property type="match status" value="1"/>
</dbReference>
<keyword evidence="9" id="KW-0732">Signal</keyword>
<feature type="domain" description="Lipase" evidence="10">
    <location>
        <begin position="61"/>
        <end position="297"/>
    </location>
</feature>
<dbReference type="InterPro" id="IPR033906">
    <property type="entry name" value="Lipase_N"/>
</dbReference>
<evidence type="ECO:0000256" key="5">
    <source>
        <dbReference type="ARBA" id="ARBA00022525"/>
    </source>
</evidence>
<evidence type="ECO:0000256" key="9">
    <source>
        <dbReference type="SAM" id="SignalP"/>
    </source>
</evidence>
<evidence type="ECO:0000256" key="4">
    <source>
        <dbReference type="ARBA" id="ARBA00013179"/>
    </source>
</evidence>
<dbReference type="EC" id="3.1.1.32" evidence="4"/>
<keyword evidence="6" id="KW-0378">Hydrolase</keyword>
<dbReference type="Gene3D" id="3.40.50.1820">
    <property type="entry name" value="alpha/beta hydrolase"/>
    <property type="match status" value="1"/>
</dbReference>
<dbReference type="Proteomes" id="UP001642520">
    <property type="component" value="Unassembled WGS sequence"/>
</dbReference>
<gene>
    <name evidence="11" type="ORF">XYLVIOL_LOCUS6168</name>
</gene>
<dbReference type="Pfam" id="PF00151">
    <property type="entry name" value="Lipase"/>
    <property type="match status" value="1"/>
</dbReference>
<evidence type="ECO:0000313" key="12">
    <source>
        <dbReference type="Proteomes" id="UP001642520"/>
    </source>
</evidence>
<evidence type="ECO:0000256" key="6">
    <source>
        <dbReference type="ARBA" id="ARBA00022801"/>
    </source>
</evidence>
<dbReference type="SUPFAM" id="SSF53474">
    <property type="entry name" value="alpha/beta-Hydrolases"/>
    <property type="match status" value="1"/>
</dbReference>
<proteinExistence type="inferred from homology"/>
<keyword evidence="5" id="KW-0964">Secreted</keyword>
<evidence type="ECO:0000256" key="2">
    <source>
        <dbReference type="ARBA" id="ARBA00004613"/>
    </source>
</evidence>
<evidence type="ECO:0000256" key="3">
    <source>
        <dbReference type="ARBA" id="ARBA00010701"/>
    </source>
</evidence>
<keyword evidence="7" id="KW-1015">Disulfide bond</keyword>
<dbReference type="CDD" id="cd00707">
    <property type="entry name" value="Pancreat_lipase_like"/>
    <property type="match status" value="1"/>
</dbReference>
<evidence type="ECO:0000313" key="11">
    <source>
        <dbReference type="EMBL" id="CAL7943573.1"/>
    </source>
</evidence>
<dbReference type="InterPro" id="IPR000734">
    <property type="entry name" value="TAG_lipase"/>
</dbReference>
<dbReference type="EMBL" id="CAXAJV020001293">
    <property type="protein sequence ID" value="CAL7943573.1"/>
    <property type="molecule type" value="Genomic_DNA"/>
</dbReference>
<comment type="catalytic activity">
    <reaction evidence="1">
        <text>a 1,2-diacyl-sn-glycero-3-phosphocholine + H2O = a 2-acyl-sn-glycero-3-phosphocholine + a fatty acid + H(+)</text>
        <dbReference type="Rhea" id="RHEA:18689"/>
        <dbReference type="ChEBI" id="CHEBI:15377"/>
        <dbReference type="ChEBI" id="CHEBI:15378"/>
        <dbReference type="ChEBI" id="CHEBI:28868"/>
        <dbReference type="ChEBI" id="CHEBI:57643"/>
        <dbReference type="ChEBI" id="CHEBI:57875"/>
        <dbReference type="EC" id="3.1.1.32"/>
    </reaction>
</comment>
<evidence type="ECO:0000256" key="1">
    <source>
        <dbReference type="ARBA" id="ARBA00000111"/>
    </source>
</evidence>
<keyword evidence="12" id="KW-1185">Reference proteome</keyword>
<sequence>MAATMNANVILLFLFLPTLLAISIPKELNKIIPFPDVNGVVHQVELDYEELTSEQISLLSKDVTTTSFTLFTRSNPRNGQLLVLNDINSVKRSNFNPKKPTIMVTHGWTANGNSGPCPGVRDAFLSISDCNVIVFDWSSIADNLVYSVVAKSVPRVAQHVSDFVNFLRVKAGLNVSNMKMIGHSLGAHVMGLGAGGVKKYALVGEVIALDAAKPLFEHQGPNGRVDSSQARVVQAIHTCAGLLGIDYNIGTSDFYANDGRHQPGCGTDAVGSCAHGRSYQYYIESITNPRGFVGKSSNNGLTALMGGAHLDLSAKGTYRFQTRSSAPFATSH</sequence>
<evidence type="ECO:0000256" key="7">
    <source>
        <dbReference type="ARBA" id="ARBA00023157"/>
    </source>
</evidence>
<comment type="subcellular location">
    <subcellularLocation>
        <location evidence="2">Secreted</location>
    </subcellularLocation>
</comment>
<name>A0ABP1NRA4_XYLVO</name>
<dbReference type="PANTHER" id="PTHR11610">
    <property type="entry name" value="LIPASE"/>
    <property type="match status" value="1"/>
</dbReference>
<evidence type="ECO:0000259" key="10">
    <source>
        <dbReference type="Pfam" id="PF00151"/>
    </source>
</evidence>
<comment type="similarity">
    <text evidence="3 8">Belongs to the AB hydrolase superfamily. Lipase family.</text>
</comment>
<dbReference type="PRINTS" id="PR00821">
    <property type="entry name" value="TAGLIPASE"/>
</dbReference>